<sequence length="128" mass="13091">AFSSFSTVTTSPTSSPTSTRSSSSSTKTNPTDIITTYPASCTTRPTQTIYASSGCAHSCDTGFCVIDAAATVSCGCPTVFISPTTVTMCATASPCRQCYTGWGTFIYTQPCMTSAKSSTPTGLPSASP</sequence>
<evidence type="ECO:0000313" key="3">
    <source>
        <dbReference type="Proteomes" id="UP001303889"/>
    </source>
</evidence>
<comment type="caution">
    <text evidence="2">The sequence shown here is derived from an EMBL/GenBank/DDBJ whole genome shotgun (WGS) entry which is preliminary data.</text>
</comment>
<feature type="region of interest" description="Disordered" evidence="1">
    <location>
        <begin position="1"/>
        <end position="31"/>
    </location>
</feature>
<feature type="non-terminal residue" evidence="2">
    <location>
        <position position="1"/>
    </location>
</feature>
<evidence type="ECO:0000256" key="1">
    <source>
        <dbReference type="SAM" id="MobiDB-lite"/>
    </source>
</evidence>
<organism evidence="2 3">
    <name type="scientific">Staphylotrichum tortipilum</name>
    <dbReference type="NCBI Taxonomy" id="2831512"/>
    <lineage>
        <taxon>Eukaryota</taxon>
        <taxon>Fungi</taxon>
        <taxon>Dikarya</taxon>
        <taxon>Ascomycota</taxon>
        <taxon>Pezizomycotina</taxon>
        <taxon>Sordariomycetes</taxon>
        <taxon>Sordariomycetidae</taxon>
        <taxon>Sordariales</taxon>
        <taxon>Chaetomiaceae</taxon>
        <taxon>Staphylotrichum</taxon>
    </lineage>
</organism>
<accession>A0AAN6RUT8</accession>
<dbReference type="AlphaFoldDB" id="A0AAN6RUT8"/>
<protein>
    <submittedName>
        <fullName evidence="2">Uncharacterized protein</fullName>
    </submittedName>
</protein>
<reference evidence="2" key="1">
    <citation type="journal article" date="2023" name="Mol. Phylogenet. Evol.">
        <title>Genome-scale phylogeny and comparative genomics of the fungal order Sordariales.</title>
        <authorList>
            <person name="Hensen N."/>
            <person name="Bonometti L."/>
            <person name="Westerberg I."/>
            <person name="Brannstrom I.O."/>
            <person name="Guillou S."/>
            <person name="Cros-Aarteil S."/>
            <person name="Calhoun S."/>
            <person name="Haridas S."/>
            <person name="Kuo A."/>
            <person name="Mondo S."/>
            <person name="Pangilinan J."/>
            <person name="Riley R."/>
            <person name="LaButti K."/>
            <person name="Andreopoulos B."/>
            <person name="Lipzen A."/>
            <person name="Chen C."/>
            <person name="Yan M."/>
            <person name="Daum C."/>
            <person name="Ng V."/>
            <person name="Clum A."/>
            <person name="Steindorff A."/>
            <person name="Ohm R.A."/>
            <person name="Martin F."/>
            <person name="Silar P."/>
            <person name="Natvig D.O."/>
            <person name="Lalanne C."/>
            <person name="Gautier V."/>
            <person name="Ament-Velasquez S.L."/>
            <person name="Kruys A."/>
            <person name="Hutchinson M.I."/>
            <person name="Powell A.J."/>
            <person name="Barry K."/>
            <person name="Miller A.N."/>
            <person name="Grigoriev I.V."/>
            <person name="Debuchy R."/>
            <person name="Gladieux P."/>
            <person name="Hiltunen Thoren M."/>
            <person name="Johannesson H."/>
        </authorList>
    </citation>
    <scope>NUCLEOTIDE SEQUENCE</scope>
    <source>
        <strain evidence="2">CBS 103.79</strain>
    </source>
</reference>
<keyword evidence="3" id="KW-1185">Reference proteome</keyword>
<evidence type="ECO:0000313" key="2">
    <source>
        <dbReference type="EMBL" id="KAK3902901.1"/>
    </source>
</evidence>
<name>A0AAN6RUT8_9PEZI</name>
<reference evidence="2" key="2">
    <citation type="submission" date="2023-05" db="EMBL/GenBank/DDBJ databases">
        <authorList>
            <consortium name="Lawrence Berkeley National Laboratory"/>
            <person name="Steindorff A."/>
            <person name="Hensen N."/>
            <person name="Bonometti L."/>
            <person name="Westerberg I."/>
            <person name="Brannstrom I.O."/>
            <person name="Guillou S."/>
            <person name="Cros-Aarteil S."/>
            <person name="Calhoun S."/>
            <person name="Haridas S."/>
            <person name="Kuo A."/>
            <person name="Mondo S."/>
            <person name="Pangilinan J."/>
            <person name="Riley R."/>
            <person name="Labutti K."/>
            <person name="Andreopoulos B."/>
            <person name="Lipzen A."/>
            <person name="Chen C."/>
            <person name="Yanf M."/>
            <person name="Daum C."/>
            <person name="Ng V."/>
            <person name="Clum A."/>
            <person name="Ohm R."/>
            <person name="Martin F."/>
            <person name="Silar P."/>
            <person name="Natvig D."/>
            <person name="Lalanne C."/>
            <person name="Gautier V."/>
            <person name="Ament-Velasquez S.L."/>
            <person name="Kruys A."/>
            <person name="Hutchinson M.I."/>
            <person name="Powell A.J."/>
            <person name="Barry K."/>
            <person name="Miller A.N."/>
            <person name="Grigoriev I.V."/>
            <person name="Debuchy R."/>
            <person name="Gladieux P."/>
            <person name="Thoren M.H."/>
            <person name="Johannesson H."/>
        </authorList>
    </citation>
    <scope>NUCLEOTIDE SEQUENCE</scope>
    <source>
        <strain evidence="2">CBS 103.79</strain>
    </source>
</reference>
<gene>
    <name evidence="2" type="ORF">C8A05DRAFT_15104</name>
</gene>
<dbReference type="EMBL" id="MU855480">
    <property type="protein sequence ID" value="KAK3902901.1"/>
    <property type="molecule type" value="Genomic_DNA"/>
</dbReference>
<dbReference type="Proteomes" id="UP001303889">
    <property type="component" value="Unassembled WGS sequence"/>
</dbReference>
<proteinExistence type="predicted"/>